<dbReference type="GO" id="GO:0033627">
    <property type="term" value="P:cell adhesion mediated by integrin"/>
    <property type="evidence" value="ECO:0007669"/>
    <property type="project" value="TreeGrafter"/>
</dbReference>
<evidence type="ECO:0000256" key="5">
    <source>
        <dbReference type="ARBA" id="ARBA00022737"/>
    </source>
</evidence>
<dbReference type="InterPro" id="IPR028994">
    <property type="entry name" value="Integrin_alpha_N"/>
</dbReference>
<dbReference type="SUPFAM" id="SSF69318">
    <property type="entry name" value="Integrin alpha N-terminal domain"/>
    <property type="match status" value="1"/>
</dbReference>
<evidence type="ECO:0000259" key="15">
    <source>
        <dbReference type="Pfam" id="PF20805"/>
    </source>
</evidence>
<comment type="similarity">
    <text evidence="2 13">Belongs to the integrin alpha chain family.</text>
</comment>
<dbReference type="InterPro" id="IPR048285">
    <property type="entry name" value="Integrin_alpha_Ig-like_2"/>
</dbReference>
<dbReference type="Pfam" id="PF08441">
    <property type="entry name" value="Integrin_A_Ig_1"/>
    <property type="match status" value="1"/>
</dbReference>
<feature type="domain" description="Integrin alpha first immunoglubulin-like" evidence="14">
    <location>
        <begin position="182"/>
        <end position="339"/>
    </location>
</feature>
<dbReference type="GO" id="GO:0098609">
    <property type="term" value="P:cell-cell adhesion"/>
    <property type="evidence" value="ECO:0007669"/>
    <property type="project" value="TreeGrafter"/>
</dbReference>
<evidence type="ECO:0000256" key="2">
    <source>
        <dbReference type="ARBA" id="ARBA00008054"/>
    </source>
</evidence>
<dbReference type="Pfam" id="PF01839">
    <property type="entry name" value="FG-GAP"/>
    <property type="match status" value="2"/>
</dbReference>
<feature type="domain" description="Integrin alpha third immunoglobulin-like" evidence="16">
    <location>
        <begin position="485"/>
        <end position="671"/>
    </location>
</feature>
<dbReference type="Gene3D" id="2.60.40.1460">
    <property type="entry name" value="Integrin domains. Chain A, domain 2"/>
    <property type="match status" value="1"/>
</dbReference>
<evidence type="ECO:0000256" key="10">
    <source>
        <dbReference type="ARBA" id="ARBA00023170"/>
    </source>
</evidence>
<proteinExistence type="inferred from homology"/>
<reference evidence="17 18" key="1">
    <citation type="submission" date="2024-02" db="EMBL/GenBank/DDBJ databases">
        <title>Chromosome-scale genome assembly of the rough periwinkle Littorina saxatilis.</title>
        <authorList>
            <person name="De Jode A."/>
            <person name="Faria R."/>
            <person name="Formenti G."/>
            <person name="Sims Y."/>
            <person name="Smith T.P."/>
            <person name="Tracey A."/>
            <person name="Wood J.M.D."/>
            <person name="Zagrodzka Z.B."/>
            <person name="Johannesson K."/>
            <person name="Butlin R.K."/>
            <person name="Leder E.H."/>
        </authorList>
    </citation>
    <scope>NUCLEOTIDE SEQUENCE [LARGE SCALE GENOMIC DNA]</scope>
    <source>
        <strain evidence="17">Snail1</strain>
        <tissue evidence="17">Muscle</tissue>
    </source>
</reference>
<dbReference type="Gene3D" id="1.20.5.930">
    <property type="entry name" value="Bicelle-embedded integrin alpha(iib) transmembrane segment"/>
    <property type="match status" value="1"/>
</dbReference>
<dbReference type="GO" id="GO:0005178">
    <property type="term" value="F:integrin binding"/>
    <property type="evidence" value="ECO:0007669"/>
    <property type="project" value="TreeGrafter"/>
</dbReference>
<evidence type="ECO:0000256" key="13">
    <source>
        <dbReference type="RuleBase" id="RU003762"/>
    </source>
</evidence>
<evidence type="ECO:0000256" key="12">
    <source>
        <dbReference type="PROSITE-ProRule" id="PRU00803"/>
    </source>
</evidence>
<evidence type="ECO:0000259" key="14">
    <source>
        <dbReference type="Pfam" id="PF08441"/>
    </source>
</evidence>
<evidence type="ECO:0000259" key="16">
    <source>
        <dbReference type="Pfam" id="PF20806"/>
    </source>
</evidence>
<dbReference type="InterPro" id="IPR032695">
    <property type="entry name" value="Integrin_dom_sf"/>
</dbReference>
<dbReference type="GO" id="GO:0007160">
    <property type="term" value="P:cell-matrix adhesion"/>
    <property type="evidence" value="ECO:0007669"/>
    <property type="project" value="TreeGrafter"/>
</dbReference>
<keyword evidence="9 13" id="KW-0472">Membrane</keyword>
<dbReference type="AlphaFoldDB" id="A0AAN9BSH0"/>
<dbReference type="GO" id="GO:0007229">
    <property type="term" value="P:integrin-mediated signaling pathway"/>
    <property type="evidence" value="ECO:0007669"/>
    <property type="project" value="UniProtKB-KW"/>
</dbReference>
<evidence type="ECO:0000256" key="4">
    <source>
        <dbReference type="ARBA" id="ARBA00022729"/>
    </source>
</evidence>
<keyword evidence="8 13" id="KW-0401">Integrin</keyword>
<gene>
    <name evidence="17" type="ORF">V1264_014631</name>
</gene>
<dbReference type="InterPro" id="IPR013517">
    <property type="entry name" value="FG-GAP"/>
</dbReference>
<comment type="subcellular location">
    <subcellularLocation>
        <location evidence="1 13">Membrane</location>
        <topology evidence="1 13">Single-pass type I membrane protein</topology>
    </subcellularLocation>
</comment>
<evidence type="ECO:0000256" key="11">
    <source>
        <dbReference type="ARBA" id="ARBA00023180"/>
    </source>
</evidence>
<keyword evidence="3 13" id="KW-0812">Transmembrane</keyword>
<dbReference type="Gene3D" id="2.60.40.1530">
    <property type="entry name" value="ntegrin, alpha v. Chain A, domain 4"/>
    <property type="match status" value="1"/>
</dbReference>
<protein>
    <recommendedName>
        <fullName evidence="19">Integrin alpha-2 domain-containing protein</fullName>
    </recommendedName>
</protein>
<sequence length="756" mass="83793">MFTQDLGNINNITGDQIGAYFGAALAVSDLNKDGLDDIIIGAPFYSDFDGTDYETGRVYIYYQTETHEFKNQKRDILDGKSSKSRFGMALTRLGDINYDGYNDLAVGAPFAGEEGRGAVYIYHGSTRGIITEVSQIVEPKDVGTGLSAFGASLSGGWDQDGNLYPDMIVGSYDSDQAVFLKTRPVVRVYASLKIDPKDINIEQKSCSLMDDTRVACFKVYSCLEYDGVGVPDELYFDASWELDVLQRNLTVNEQRAFYTNNPLSFRENNTYKLTYKNVMCTNSYAYVKNDPLDKLTPIAVDFKFKLHETPSSRRKRDLQPVLDQYIPTSSRTEAQIQKDCGPDNKCIPDLSLVSFRITAAHIIGSGTELEIMVIVENRGEDAFNTKLFTTLPPGVSFRNRAAVSSVVPIGCGTVNNIVICDLGNPLPAGEKSSFTLRVSAQDTNETTDALVFYLQVNSTNPENLEDTQDNAAEVEIPVTASADITVYGRSDPEQVILNTTRIYRPGPDDNQRIEHLYQLRNLGPSATKEIELQILWPSHDRRGNPILEIEGKPQLNGTATCNVMLITPENATKYGFARPGGGGNIQVVLPSDQDEYEDAQKGDGVVLGCSSRRCTVIQCLVGYLRANGNFLITIKSRLNVRSFARRRDDAEVYHIRSSASARVKSLPYKLASVDVSRFAVARQSVFTTVNTDRLKPGSKKVEIWVIALAVTAGILVLLLLILLLWWCGFFKRRKPEDEGYMVAGTMSANVDNKIYE</sequence>
<evidence type="ECO:0000313" key="17">
    <source>
        <dbReference type="EMBL" id="KAK7110817.1"/>
    </source>
</evidence>
<accession>A0AAN9BSH0</accession>
<evidence type="ECO:0000256" key="9">
    <source>
        <dbReference type="ARBA" id="ARBA00023136"/>
    </source>
</evidence>
<dbReference type="PANTHER" id="PTHR23220">
    <property type="entry name" value="INTEGRIN ALPHA"/>
    <property type="match status" value="1"/>
</dbReference>
<dbReference type="InterPro" id="IPR013649">
    <property type="entry name" value="Integrin_alpha_Ig-like_1"/>
</dbReference>
<name>A0AAN9BSH0_9CAEN</name>
<keyword evidence="18" id="KW-1185">Reference proteome</keyword>
<feature type="repeat" description="FG-GAP" evidence="12">
    <location>
        <begin position="7"/>
        <end position="70"/>
    </location>
</feature>
<dbReference type="InterPro" id="IPR000413">
    <property type="entry name" value="Integrin_alpha"/>
</dbReference>
<feature type="repeat" description="FG-GAP" evidence="12">
    <location>
        <begin position="135"/>
        <end position="197"/>
    </location>
</feature>
<dbReference type="Proteomes" id="UP001374579">
    <property type="component" value="Unassembled WGS sequence"/>
</dbReference>
<dbReference type="Pfam" id="PF20805">
    <property type="entry name" value="Integrin_A_Ig_2"/>
    <property type="match status" value="1"/>
</dbReference>
<dbReference type="PRINTS" id="PR01185">
    <property type="entry name" value="INTEGRINA"/>
</dbReference>
<dbReference type="PANTHER" id="PTHR23220:SF133">
    <property type="entry name" value="INTEGRIN ALPHA-PS2"/>
    <property type="match status" value="1"/>
</dbReference>
<evidence type="ECO:0000256" key="7">
    <source>
        <dbReference type="ARBA" id="ARBA00022989"/>
    </source>
</evidence>
<dbReference type="SMART" id="SM00191">
    <property type="entry name" value="Int_alpha"/>
    <property type="match status" value="3"/>
</dbReference>
<evidence type="ECO:0008006" key="19">
    <source>
        <dbReference type="Google" id="ProtNLM"/>
    </source>
</evidence>
<organism evidence="17 18">
    <name type="scientific">Littorina saxatilis</name>
    <dbReference type="NCBI Taxonomy" id="31220"/>
    <lineage>
        <taxon>Eukaryota</taxon>
        <taxon>Metazoa</taxon>
        <taxon>Spiralia</taxon>
        <taxon>Lophotrochozoa</taxon>
        <taxon>Mollusca</taxon>
        <taxon>Gastropoda</taxon>
        <taxon>Caenogastropoda</taxon>
        <taxon>Littorinimorpha</taxon>
        <taxon>Littorinoidea</taxon>
        <taxon>Littorinidae</taxon>
        <taxon>Littorina</taxon>
    </lineage>
</organism>
<dbReference type="Pfam" id="PF20806">
    <property type="entry name" value="Integrin_A_Ig_3"/>
    <property type="match status" value="1"/>
</dbReference>
<keyword evidence="11" id="KW-0325">Glycoprotein</keyword>
<keyword evidence="7 13" id="KW-1133">Transmembrane helix</keyword>
<evidence type="ECO:0000256" key="1">
    <source>
        <dbReference type="ARBA" id="ARBA00004479"/>
    </source>
</evidence>
<dbReference type="InterPro" id="IPR048286">
    <property type="entry name" value="Integrin_alpha_Ig-like_3"/>
</dbReference>
<dbReference type="GO" id="GO:0008305">
    <property type="term" value="C:integrin complex"/>
    <property type="evidence" value="ECO:0007669"/>
    <property type="project" value="InterPro"/>
</dbReference>
<feature type="transmembrane region" description="Helical" evidence="13">
    <location>
        <begin position="703"/>
        <end position="726"/>
    </location>
</feature>
<comment type="caution">
    <text evidence="17">The sequence shown here is derived from an EMBL/GenBank/DDBJ whole genome shotgun (WGS) entry which is preliminary data.</text>
</comment>
<dbReference type="InterPro" id="IPR013519">
    <property type="entry name" value="Int_alpha_beta-p"/>
</dbReference>
<keyword evidence="5" id="KW-0677">Repeat</keyword>
<dbReference type="PROSITE" id="PS51470">
    <property type="entry name" value="FG_GAP"/>
    <property type="match status" value="3"/>
</dbReference>
<dbReference type="EMBL" id="JBAMIC010000003">
    <property type="protein sequence ID" value="KAK7110817.1"/>
    <property type="molecule type" value="Genomic_DNA"/>
</dbReference>
<feature type="domain" description="Integrin alpha second immunoglobulin-like" evidence="15">
    <location>
        <begin position="340"/>
        <end position="478"/>
    </location>
</feature>
<evidence type="ECO:0000256" key="3">
    <source>
        <dbReference type="ARBA" id="ARBA00022692"/>
    </source>
</evidence>
<evidence type="ECO:0000256" key="8">
    <source>
        <dbReference type="ARBA" id="ARBA00023037"/>
    </source>
</evidence>
<feature type="repeat" description="FG-GAP" evidence="12">
    <location>
        <begin position="72"/>
        <end position="131"/>
    </location>
</feature>
<evidence type="ECO:0000256" key="6">
    <source>
        <dbReference type="ARBA" id="ARBA00022889"/>
    </source>
</evidence>
<dbReference type="Gene3D" id="2.130.10.130">
    <property type="entry name" value="Integrin alpha, N-terminal"/>
    <property type="match status" value="1"/>
</dbReference>
<dbReference type="Gene3D" id="2.60.40.1510">
    <property type="entry name" value="ntegrin, alpha v. Chain A, domain 3"/>
    <property type="match status" value="1"/>
</dbReference>
<dbReference type="GO" id="GO:0009897">
    <property type="term" value="C:external side of plasma membrane"/>
    <property type="evidence" value="ECO:0007669"/>
    <property type="project" value="TreeGrafter"/>
</dbReference>
<evidence type="ECO:0000313" key="18">
    <source>
        <dbReference type="Proteomes" id="UP001374579"/>
    </source>
</evidence>
<dbReference type="SUPFAM" id="SSF69179">
    <property type="entry name" value="Integrin domains"/>
    <property type="match status" value="3"/>
</dbReference>
<keyword evidence="10 13" id="KW-0675">Receptor</keyword>
<keyword evidence="4" id="KW-0732">Signal</keyword>
<keyword evidence="6 13" id="KW-0130">Cell adhesion</keyword>